<dbReference type="InterPro" id="IPR035897">
    <property type="entry name" value="Toll_tir_struct_dom_sf"/>
</dbReference>
<dbReference type="GO" id="GO:0043531">
    <property type="term" value="F:ADP binding"/>
    <property type="evidence" value="ECO:0007669"/>
    <property type="project" value="InterPro"/>
</dbReference>
<dbReference type="PANTHER" id="PTHR46082:SF6">
    <property type="entry name" value="AAA+ ATPASE DOMAIN-CONTAINING PROTEIN-RELATED"/>
    <property type="match status" value="1"/>
</dbReference>
<sequence>MVAQRHLTGDGGPDQESQHFVVAFPGHHRPWATWIARRLEAHGHRVTTHRWDPDRDQPLEDALGDLLLASGRVLLVLSDWFFQLGPRREGEWNEALRGFVAANADRFAAVNLTNRLLLPATAVLEPVDLWGIGEQEAERRLLSRLSLEPAPSSSDLMPGASRYPSDAPAVWGEVPRRNSRFTGRDDLLNRVQESLTDVEPGASVCALVGMSGIGKTQLAAEYAHRFMPDYDVVWWVNSDQRGTQRDRFGELAPALGLRSGSEPGERIRALRDALRRGDPHSRWLLIFDGWEDVEEATAILPRGGTGHVLITSRNHGWRAVGDVVEVPVFERGESTGYLMRRAPHITAAEADEVAAEFQDLPLQMAHAAALLGELRMPVPEYLDKVHSGEINPLEDVSELGDYPSSSLTSWSMLLNRVRESEPRALELLKLCACFAPGRIPIGLVRGVSPEALPEQLRWIADNSPDWPRALDTLANYSVITKDSRSPSVSEGRDTGPRQESVHMHRVVHGIVRRLTAGDDRETHRAVIRQVLVGSDPGEPSDSRQWPRYAEILPQLQYSGALESTHPRTVRLVLNCLRYCYTSGEYTVGRDLAGRVRERWIQLFAADAEEMLELSAATTVILRASGRFHEAYDRDSGVLELLLAQPDPDPIRLMSANSGLSSDLRFLGRYPESYRLQRDVLDTGRELLGPDEWTTLHAQHSLGVSLRLLGQYEKAYETDLDTLRKREAVLRARHSNTLHSVNACARDLRLLGRYHDALARQELGVRTQIQVLGEQHPQTLWAQHNLVLCKRRAGTKGEDVGPVMADLLARHERVHGKGHHNNLMLVTDYGNYLRVHGDLGQARDLLAEAEDTYRSLVGQAHPVPTGMQSNIGLLMQAEGNRDGALVLFEQALTGLRTLLGDDHPWTLGCALNAAGGRNLTGRLEEAAELSRETLRRSRAALGDDHPLTLSSQTALAADLRALQQREEADKVEEDALQKLTRTMGAQHHHTLSARQRIRPYWDFEPYLG</sequence>
<dbReference type="InterPro" id="IPR027417">
    <property type="entry name" value="P-loop_NTPase"/>
</dbReference>
<organism evidence="3 4">
    <name type="scientific">Streptomyces niveus</name>
    <name type="common">Streptomyces spheroides</name>
    <dbReference type="NCBI Taxonomy" id="193462"/>
    <lineage>
        <taxon>Bacteria</taxon>
        <taxon>Bacillati</taxon>
        <taxon>Actinomycetota</taxon>
        <taxon>Actinomycetes</taxon>
        <taxon>Kitasatosporales</taxon>
        <taxon>Streptomycetaceae</taxon>
        <taxon>Streptomyces</taxon>
    </lineage>
</organism>
<feature type="domain" description="NB-ARC" evidence="1">
    <location>
        <begin position="185"/>
        <end position="316"/>
    </location>
</feature>
<reference evidence="3 4" key="1">
    <citation type="submission" date="2016-11" db="EMBL/GenBank/DDBJ databases">
        <title>Complete genome sequence of Streptomyces niveus SCSIO 3406.</title>
        <authorList>
            <person name="Zhu Q."/>
            <person name="Cheng W."/>
            <person name="Song Y."/>
            <person name="Li Q."/>
            <person name="Ju J."/>
        </authorList>
    </citation>
    <scope>NUCLEOTIDE SEQUENCE [LARGE SCALE GENOMIC DNA]</scope>
    <source>
        <strain evidence="3 4">SCSIO 3406</strain>
    </source>
</reference>
<dbReference type="EMBL" id="CP018047">
    <property type="protein sequence ID" value="AQU66583.1"/>
    <property type="molecule type" value="Genomic_DNA"/>
</dbReference>
<evidence type="ECO:0000313" key="3">
    <source>
        <dbReference type="EMBL" id="AQU66583.1"/>
    </source>
</evidence>
<dbReference type="SUPFAM" id="SSF52200">
    <property type="entry name" value="Toll/Interleukin receptor TIR domain"/>
    <property type="match status" value="1"/>
</dbReference>
<keyword evidence="4" id="KW-1185">Reference proteome</keyword>
<protein>
    <submittedName>
        <fullName evidence="3">Tetratricopeptide repeat protein</fullName>
    </submittedName>
</protein>
<dbReference type="NCBIfam" id="NF040586">
    <property type="entry name" value="FxSxx_TPR"/>
    <property type="match status" value="1"/>
</dbReference>
<dbReference type="InterPro" id="IPR000157">
    <property type="entry name" value="TIR_dom"/>
</dbReference>
<dbReference type="SUPFAM" id="SSF48452">
    <property type="entry name" value="TPR-like"/>
    <property type="match status" value="2"/>
</dbReference>
<name>A0A1U9QRF7_STRNV</name>
<evidence type="ECO:0000259" key="2">
    <source>
        <dbReference type="Pfam" id="PF13676"/>
    </source>
</evidence>
<evidence type="ECO:0000259" key="1">
    <source>
        <dbReference type="Pfam" id="PF00931"/>
    </source>
</evidence>
<proteinExistence type="predicted"/>
<dbReference type="InterPro" id="IPR053137">
    <property type="entry name" value="NLR-like"/>
</dbReference>
<dbReference type="GO" id="GO:0007165">
    <property type="term" value="P:signal transduction"/>
    <property type="evidence" value="ECO:0007669"/>
    <property type="project" value="InterPro"/>
</dbReference>
<dbReference type="Gene3D" id="3.40.50.300">
    <property type="entry name" value="P-loop containing nucleotide triphosphate hydrolases"/>
    <property type="match status" value="1"/>
</dbReference>
<feature type="domain" description="TIR" evidence="2">
    <location>
        <begin position="21"/>
        <end position="141"/>
    </location>
</feature>
<dbReference type="RefSeq" id="WP_078075114.1">
    <property type="nucleotide sequence ID" value="NZ_CP018047.1"/>
</dbReference>
<dbReference type="Pfam" id="PF13676">
    <property type="entry name" value="TIR_2"/>
    <property type="match status" value="1"/>
</dbReference>
<accession>A0A1U9QRF7</accession>
<dbReference type="Pfam" id="PF13424">
    <property type="entry name" value="TPR_12"/>
    <property type="match status" value="1"/>
</dbReference>
<dbReference type="Proteomes" id="UP000189677">
    <property type="component" value="Chromosome"/>
</dbReference>
<dbReference type="InterPro" id="IPR002182">
    <property type="entry name" value="NB-ARC"/>
</dbReference>
<dbReference type="AlphaFoldDB" id="A0A1U9QRF7"/>
<dbReference type="InterPro" id="IPR011990">
    <property type="entry name" value="TPR-like_helical_dom_sf"/>
</dbReference>
<dbReference type="KEGG" id="snw:BBN63_10305"/>
<dbReference type="Gene3D" id="1.25.40.10">
    <property type="entry name" value="Tetratricopeptide repeat domain"/>
    <property type="match status" value="2"/>
</dbReference>
<gene>
    <name evidence="3" type="ORF">BBN63_10305</name>
</gene>
<dbReference type="SUPFAM" id="SSF52540">
    <property type="entry name" value="P-loop containing nucleoside triphosphate hydrolases"/>
    <property type="match status" value="1"/>
</dbReference>
<evidence type="ECO:0000313" key="4">
    <source>
        <dbReference type="Proteomes" id="UP000189677"/>
    </source>
</evidence>
<dbReference type="Pfam" id="PF00931">
    <property type="entry name" value="NB-ARC"/>
    <property type="match status" value="1"/>
</dbReference>
<dbReference type="OrthoDB" id="580767at2"/>
<dbReference type="Pfam" id="PF13374">
    <property type="entry name" value="TPR_10"/>
    <property type="match status" value="3"/>
</dbReference>
<dbReference type="PANTHER" id="PTHR46082">
    <property type="entry name" value="ATP/GTP-BINDING PROTEIN-RELATED"/>
    <property type="match status" value="1"/>
</dbReference>